<dbReference type="Gene3D" id="3.20.20.210">
    <property type="match status" value="1"/>
</dbReference>
<dbReference type="PANTHER" id="PTHR47099:SF1">
    <property type="entry name" value="METHYLCOBAMIDE:COM METHYLTRANSFERASE MTBA"/>
    <property type="match status" value="1"/>
</dbReference>
<dbReference type="GO" id="GO:0006779">
    <property type="term" value="P:porphyrin-containing compound biosynthetic process"/>
    <property type="evidence" value="ECO:0007669"/>
    <property type="project" value="InterPro"/>
</dbReference>
<proteinExistence type="predicted"/>
<evidence type="ECO:0000313" key="2">
    <source>
        <dbReference type="EMBL" id="MDQ0288301.1"/>
    </source>
</evidence>
<dbReference type="InterPro" id="IPR000257">
    <property type="entry name" value="Uroporphyrinogen_deCOase"/>
</dbReference>
<dbReference type="Proteomes" id="UP001238163">
    <property type="component" value="Unassembled WGS sequence"/>
</dbReference>
<dbReference type="RefSeq" id="WP_307259623.1">
    <property type="nucleotide sequence ID" value="NZ_JAUSVL010000001.1"/>
</dbReference>
<dbReference type="InterPro" id="IPR052024">
    <property type="entry name" value="Methanogen_methyltrans"/>
</dbReference>
<keyword evidence="2" id="KW-0456">Lyase</keyword>
<protein>
    <submittedName>
        <fullName evidence="2">Uroporphyrinogen decarboxylase</fullName>
        <ecNumber evidence="2">4.1.1.37</ecNumber>
    </submittedName>
</protein>
<dbReference type="PANTHER" id="PTHR47099">
    <property type="entry name" value="METHYLCOBAMIDE:COM METHYLTRANSFERASE MTBA"/>
    <property type="match status" value="1"/>
</dbReference>
<dbReference type="SUPFAM" id="SSF51726">
    <property type="entry name" value="UROD/MetE-like"/>
    <property type="match status" value="1"/>
</dbReference>
<dbReference type="Pfam" id="PF01208">
    <property type="entry name" value="URO-D"/>
    <property type="match status" value="1"/>
</dbReference>
<accession>A0AAE3VDB6</accession>
<dbReference type="GO" id="GO:0004853">
    <property type="term" value="F:uroporphyrinogen decarboxylase activity"/>
    <property type="evidence" value="ECO:0007669"/>
    <property type="project" value="UniProtKB-EC"/>
</dbReference>
<keyword evidence="3" id="KW-1185">Reference proteome</keyword>
<name>A0AAE3VDB6_9BACT</name>
<evidence type="ECO:0000259" key="1">
    <source>
        <dbReference type="Pfam" id="PF01208"/>
    </source>
</evidence>
<gene>
    <name evidence="2" type="ORF">J3R75_000408</name>
</gene>
<sequence>MRQPDFDQLLKVLAREVPDRPTLFEFFLNGPLYEHYCGYKLTAGNAAQSLADAFAAAGYDYCTLTGYGIDFPRGEFHREKSISLNEGAMIGSWEDFDRYPWPDVAVANYSPLATTKLRDGMKIIAHGPCGVLENLIRLVGYDRLCLLLADDPSLVKAVTDRIGAILLLHYERCLEFPQVGACISNDDWGFQQQPMLSPNDMRAYIIPWHVKIVNTIHAAGLPAILHSCGNAFTCGLIDDVIDICHFDARHSFEDKILPVEEAYERYHQRIATLGGIDLDFLCRSSPAKIRQRSLAMLERAAARGGYALGSGNSIPEYVPMENYFAMVGAVTG</sequence>
<feature type="domain" description="Uroporphyrinogen decarboxylase (URO-D)" evidence="1">
    <location>
        <begin position="128"/>
        <end position="330"/>
    </location>
</feature>
<dbReference type="AlphaFoldDB" id="A0AAE3VDB6"/>
<comment type="caution">
    <text evidence="2">The sequence shown here is derived from an EMBL/GenBank/DDBJ whole genome shotgun (WGS) entry which is preliminary data.</text>
</comment>
<evidence type="ECO:0000313" key="3">
    <source>
        <dbReference type="Proteomes" id="UP001238163"/>
    </source>
</evidence>
<reference evidence="2" key="1">
    <citation type="submission" date="2023-07" db="EMBL/GenBank/DDBJ databases">
        <title>Genomic Encyclopedia of Type Strains, Phase IV (KMG-IV): sequencing the most valuable type-strain genomes for metagenomic binning, comparative biology and taxonomic classification.</title>
        <authorList>
            <person name="Goeker M."/>
        </authorList>
    </citation>
    <scope>NUCLEOTIDE SEQUENCE</scope>
    <source>
        <strain evidence="2">DSM 24202</strain>
    </source>
</reference>
<dbReference type="EC" id="4.1.1.37" evidence="2"/>
<dbReference type="InterPro" id="IPR038071">
    <property type="entry name" value="UROD/MetE-like_sf"/>
</dbReference>
<organism evidence="2 3">
    <name type="scientific">Oligosphaera ethanolica</name>
    <dbReference type="NCBI Taxonomy" id="760260"/>
    <lineage>
        <taxon>Bacteria</taxon>
        <taxon>Pseudomonadati</taxon>
        <taxon>Lentisphaerota</taxon>
        <taxon>Oligosphaeria</taxon>
        <taxon>Oligosphaerales</taxon>
        <taxon>Oligosphaeraceae</taxon>
        <taxon>Oligosphaera</taxon>
    </lineage>
</organism>
<dbReference type="EMBL" id="JAUSVL010000001">
    <property type="protein sequence ID" value="MDQ0288301.1"/>
    <property type="molecule type" value="Genomic_DNA"/>
</dbReference>